<accession>A0A7W6F9E2</accession>
<feature type="signal peptide" evidence="2">
    <location>
        <begin position="1"/>
        <end position="25"/>
    </location>
</feature>
<evidence type="ECO:0000313" key="3">
    <source>
        <dbReference type="EMBL" id="GLS44902.1"/>
    </source>
</evidence>
<evidence type="ECO:0000313" key="6">
    <source>
        <dbReference type="Proteomes" id="UP001156881"/>
    </source>
</evidence>
<organism evidence="4 5">
    <name type="scientific">Methylobacterium brachythecii</name>
    <dbReference type="NCBI Taxonomy" id="1176177"/>
    <lineage>
        <taxon>Bacteria</taxon>
        <taxon>Pseudomonadati</taxon>
        <taxon>Pseudomonadota</taxon>
        <taxon>Alphaproteobacteria</taxon>
        <taxon>Hyphomicrobiales</taxon>
        <taxon>Methylobacteriaceae</taxon>
        <taxon>Methylobacterium</taxon>
    </lineage>
</organism>
<reference evidence="4 5" key="3">
    <citation type="submission" date="2020-08" db="EMBL/GenBank/DDBJ databases">
        <title>Genomic Encyclopedia of Type Strains, Phase IV (KMG-IV): sequencing the most valuable type-strain genomes for metagenomic binning, comparative biology and taxonomic classification.</title>
        <authorList>
            <person name="Goeker M."/>
        </authorList>
    </citation>
    <scope>NUCLEOTIDE SEQUENCE [LARGE SCALE GENOMIC DNA]</scope>
    <source>
        <strain evidence="4 5">DSM 24105</strain>
    </source>
</reference>
<evidence type="ECO:0000256" key="2">
    <source>
        <dbReference type="SAM" id="SignalP"/>
    </source>
</evidence>
<protein>
    <submittedName>
        <fullName evidence="4">Uncharacterized protein</fullName>
    </submittedName>
</protein>
<keyword evidence="6" id="KW-1185">Reference proteome</keyword>
<proteinExistence type="predicted"/>
<reference evidence="3" key="4">
    <citation type="submission" date="2023-01" db="EMBL/GenBank/DDBJ databases">
        <title>Draft genome sequence of Methylobacterium brachythecii strain NBRC 107710.</title>
        <authorList>
            <person name="Sun Q."/>
            <person name="Mori K."/>
        </authorList>
    </citation>
    <scope>NUCLEOTIDE SEQUENCE</scope>
    <source>
        <strain evidence="3">NBRC 107710</strain>
    </source>
</reference>
<sequence>MVSFLRAAVLTAGLLPIVSALPAAAAQREPFEMVKGWEVERTVGDTSPNPCLISKTYKDKEDHNLVNGIVFSLEGSNVALAFVYQGWEWDKGDAVKASLLAGKKVLRKQASWNADAQVLAAGFPNSIVPDLLATETLYLKFEDGDADFDITGFPQAYESLRRCDATPGKAAAPSAAAPVAPGISAATAAKAPPAPAATPATSPVVPPQARIQAYILGVMLQQVVKECEVSTSGKQRSALDTKIDGMKTEMAALDSTVREQVAKRPEPHCPPAQDEPKFQATLADFLANSPEDFSALMEKRGAEEAAKAQAKTEAPKTEAPKTETPKP</sequence>
<gene>
    <name evidence="3" type="ORF">GCM10007884_28910</name>
    <name evidence="4" type="ORF">GGR33_004960</name>
</gene>
<dbReference type="EMBL" id="JACIDN010000012">
    <property type="protein sequence ID" value="MBB3905422.1"/>
    <property type="molecule type" value="Genomic_DNA"/>
</dbReference>
<evidence type="ECO:0000313" key="5">
    <source>
        <dbReference type="Proteomes" id="UP000517759"/>
    </source>
</evidence>
<dbReference type="Proteomes" id="UP000517759">
    <property type="component" value="Unassembled WGS sequence"/>
</dbReference>
<feature type="compositionally biased region" description="Basic and acidic residues" evidence="1">
    <location>
        <begin position="313"/>
        <end position="327"/>
    </location>
</feature>
<feature type="region of interest" description="Disordered" evidence="1">
    <location>
        <begin position="289"/>
        <end position="327"/>
    </location>
</feature>
<dbReference type="Proteomes" id="UP001156881">
    <property type="component" value="Unassembled WGS sequence"/>
</dbReference>
<dbReference type="RefSeq" id="WP_183513006.1">
    <property type="nucleotide sequence ID" value="NZ_BSPG01000016.1"/>
</dbReference>
<feature type="compositionally biased region" description="Basic and acidic residues" evidence="1">
    <location>
        <begin position="297"/>
        <end position="306"/>
    </location>
</feature>
<evidence type="ECO:0000256" key="1">
    <source>
        <dbReference type="SAM" id="MobiDB-lite"/>
    </source>
</evidence>
<name>A0A7W6F9E2_9HYPH</name>
<dbReference type="EMBL" id="BSPG01000016">
    <property type="protein sequence ID" value="GLS44902.1"/>
    <property type="molecule type" value="Genomic_DNA"/>
</dbReference>
<reference evidence="6" key="2">
    <citation type="journal article" date="2019" name="Int. J. Syst. Evol. Microbiol.">
        <title>The Global Catalogue of Microorganisms (GCM) 10K type strain sequencing project: providing services to taxonomists for standard genome sequencing and annotation.</title>
        <authorList>
            <consortium name="The Broad Institute Genomics Platform"/>
            <consortium name="The Broad Institute Genome Sequencing Center for Infectious Disease"/>
            <person name="Wu L."/>
            <person name="Ma J."/>
        </authorList>
    </citation>
    <scope>NUCLEOTIDE SEQUENCE [LARGE SCALE GENOMIC DNA]</scope>
    <source>
        <strain evidence="6">NBRC 107710</strain>
    </source>
</reference>
<evidence type="ECO:0000313" key="4">
    <source>
        <dbReference type="EMBL" id="MBB3905422.1"/>
    </source>
</evidence>
<reference evidence="3" key="1">
    <citation type="journal article" date="2014" name="Int. J. Syst. Evol. Microbiol.">
        <title>Complete genome of a new Firmicutes species belonging to the dominant human colonic microbiota ('Ruminococcus bicirculans') reveals two chromosomes and a selective capacity to utilize plant glucans.</title>
        <authorList>
            <consortium name="NISC Comparative Sequencing Program"/>
            <person name="Wegmann U."/>
            <person name="Louis P."/>
            <person name="Goesmann A."/>
            <person name="Henrissat B."/>
            <person name="Duncan S.H."/>
            <person name="Flint H.J."/>
        </authorList>
    </citation>
    <scope>NUCLEOTIDE SEQUENCE</scope>
    <source>
        <strain evidence="3">NBRC 107710</strain>
    </source>
</reference>
<feature type="chain" id="PRO_5030590287" evidence="2">
    <location>
        <begin position="26"/>
        <end position="327"/>
    </location>
</feature>
<comment type="caution">
    <text evidence="4">The sequence shown here is derived from an EMBL/GenBank/DDBJ whole genome shotgun (WGS) entry which is preliminary data.</text>
</comment>
<dbReference type="AlphaFoldDB" id="A0A7W6F9E2"/>
<keyword evidence="2" id="KW-0732">Signal</keyword>